<sequence length="615" mass="66703">MTLSISIDPTNPHGSDSSLTDEEDSSVVQVSVPSDGSHEYQDYDEWAHLSYPDELKPSDSASRPRTSHRNRSLHGSRSASGRRQPPRRQMISERESLGSRARRHRSPESPDSADSEEYPEGYARNPHDRRWPPAPPAAGYAPSASSGPSFNAYPPGHAPYPPPNGPLPSDQLIRFGHANPVSQPYGPGPYPDHRPALLCIPHSMRKIKRTDILDSHPSHESIRTTPLNTPLHPMGAHGPSPYASSPFHHEMMPYAPNAYYNYRDPYSMVQGMMPQSYFPSYPQVTSPTQPEAASSPAPPPADAAKDEAIARLEKLILDERTERESKEAARLAAIEREAAEAAAKEQQLAHDRKIAEEAALLARADAEKKAADDAAKAKEEAEKAAAAAASEAAAAAKAATAAAAEASTKPAPEKKKPIKFKDAVGRKFSFPFELCSTWQASNPRVLPFQVLGMEDLIKQAFLHIEVIGPHVAEGHYDLVGPNGDIILPQVWETVVEPDWTITMHMWPIPEKPKEADPSPAADPPPAKPDGAPAASEKKKDGGMCSILSAKWLTLHAISYTGLINANDRYSGSKKPKAKVATPMAGGFANWMMGGRNPPRVNKAPKAEKKAEPAAQ</sequence>
<reference evidence="4" key="1">
    <citation type="submission" date="2022-12" db="EMBL/GenBank/DDBJ databases">
        <authorList>
            <person name="Petersen C."/>
        </authorList>
    </citation>
    <scope>NUCLEOTIDE SEQUENCE</scope>
    <source>
        <strain evidence="4">IBT 15544</strain>
    </source>
</reference>
<evidence type="ECO:0000256" key="2">
    <source>
        <dbReference type="SAM" id="MobiDB-lite"/>
    </source>
</evidence>
<name>A0A9W9NGH1_9EURO</name>
<evidence type="ECO:0000313" key="4">
    <source>
        <dbReference type="EMBL" id="KAJ5218289.1"/>
    </source>
</evidence>
<dbReference type="GeneID" id="83174751"/>
<feature type="compositionally biased region" description="Low complexity" evidence="2">
    <location>
        <begin position="137"/>
        <end position="155"/>
    </location>
</feature>
<dbReference type="EMBL" id="JAPQKR010000004">
    <property type="protein sequence ID" value="KAJ5218289.1"/>
    <property type="molecule type" value="Genomic_DNA"/>
</dbReference>
<protein>
    <recommendedName>
        <fullName evidence="3">Ubiquitin-like domain-containing protein</fullName>
    </recommendedName>
</protein>
<feature type="compositionally biased region" description="Basic and acidic residues" evidence="2">
    <location>
        <begin position="604"/>
        <end position="615"/>
    </location>
</feature>
<feature type="compositionally biased region" description="Basic and acidic residues" evidence="2">
    <location>
        <begin position="36"/>
        <end position="57"/>
    </location>
</feature>
<feature type="compositionally biased region" description="Polar residues" evidence="2">
    <location>
        <begin position="1"/>
        <end position="14"/>
    </location>
</feature>
<feature type="compositionally biased region" description="Basic residues" evidence="2">
    <location>
        <begin position="65"/>
        <end position="74"/>
    </location>
</feature>
<organism evidence="4 5">
    <name type="scientific">Penicillium cinerascens</name>
    <dbReference type="NCBI Taxonomy" id="70096"/>
    <lineage>
        <taxon>Eukaryota</taxon>
        <taxon>Fungi</taxon>
        <taxon>Dikarya</taxon>
        <taxon>Ascomycota</taxon>
        <taxon>Pezizomycotina</taxon>
        <taxon>Eurotiomycetes</taxon>
        <taxon>Eurotiomycetidae</taxon>
        <taxon>Eurotiales</taxon>
        <taxon>Aspergillaceae</taxon>
        <taxon>Penicillium</taxon>
    </lineage>
</organism>
<comment type="caution">
    <text evidence="4">The sequence shown here is derived from an EMBL/GenBank/DDBJ whole genome shotgun (WGS) entry which is preliminary data.</text>
</comment>
<accession>A0A9W9NGH1</accession>
<keyword evidence="1" id="KW-0175">Coiled coil</keyword>
<dbReference type="InterPro" id="IPR054464">
    <property type="entry name" value="ULD_fung"/>
</dbReference>
<evidence type="ECO:0000259" key="3">
    <source>
        <dbReference type="Pfam" id="PF22893"/>
    </source>
</evidence>
<feature type="coiled-coil region" evidence="1">
    <location>
        <begin position="309"/>
        <end position="398"/>
    </location>
</feature>
<feature type="region of interest" description="Disordered" evidence="2">
    <location>
        <begin position="590"/>
        <end position="615"/>
    </location>
</feature>
<dbReference type="OrthoDB" id="3045089at2759"/>
<dbReference type="Proteomes" id="UP001150904">
    <property type="component" value="Unassembled WGS sequence"/>
</dbReference>
<gene>
    <name evidence="4" type="ORF">N7498_000388</name>
</gene>
<evidence type="ECO:0000313" key="5">
    <source>
        <dbReference type="Proteomes" id="UP001150904"/>
    </source>
</evidence>
<feature type="region of interest" description="Disordered" evidence="2">
    <location>
        <begin position="280"/>
        <end position="304"/>
    </location>
</feature>
<keyword evidence="5" id="KW-1185">Reference proteome</keyword>
<reference evidence="4" key="2">
    <citation type="journal article" date="2023" name="IMA Fungus">
        <title>Comparative genomic study of the Penicillium genus elucidates a diverse pangenome and 15 lateral gene transfer events.</title>
        <authorList>
            <person name="Petersen C."/>
            <person name="Sorensen T."/>
            <person name="Nielsen M.R."/>
            <person name="Sondergaard T.E."/>
            <person name="Sorensen J.L."/>
            <person name="Fitzpatrick D.A."/>
            <person name="Frisvad J.C."/>
            <person name="Nielsen K.L."/>
        </authorList>
    </citation>
    <scope>NUCLEOTIDE SEQUENCE</scope>
    <source>
        <strain evidence="4">IBT 15544</strain>
    </source>
</reference>
<feature type="domain" description="Ubiquitin-like" evidence="3">
    <location>
        <begin position="414"/>
        <end position="508"/>
    </location>
</feature>
<dbReference type="Pfam" id="PF22893">
    <property type="entry name" value="ULD_2"/>
    <property type="match status" value="1"/>
</dbReference>
<feature type="region of interest" description="Disordered" evidence="2">
    <location>
        <begin position="1"/>
        <end position="172"/>
    </location>
</feature>
<proteinExistence type="predicted"/>
<dbReference type="AlphaFoldDB" id="A0A9W9NGH1"/>
<feature type="compositionally biased region" description="Pro residues" evidence="2">
    <location>
        <begin position="156"/>
        <end position="166"/>
    </location>
</feature>
<evidence type="ECO:0000256" key="1">
    <source>
        <dbReference type="SAM" id="Coils"/>
    </source>
</evidence>
<feature type="region of interest" description="Disordered" evidence="2">
    <location>
        <begin position="509"/>
        <end position="539"/>
    </location>
</feature>
<dbReference type="RefSeq" id="XP_058312862.1">
    <property type="nucleotide sequence ID" value="XM_058447451.1"/>
</dbReference>